<dbReference type="Proteomes" id="UP000294145">
    <property type="component" value="Unassembled WGS sequence"/>
</dbReference>
<reference evidence="3 6" key="1">
    <citation type="submission" date="2018-09" db="EMBL/GenBank/DDBJ databases">
        <title>Genomic epidemiology reveals two lineages of Vibrio cholerae that can cause global cholera epidemics despite absence of cholera toxin gene.</title>
        <authorList>
            <person name="Wang H."/>
            <person name="Zen W."/>
            <person name="Yu H."/>
            <person name="Zhang W."/>
            <person name="Pan J."/>
            <person name="Yang C."/>
            <person name="Cui Y."/>
        </authorList>
    </citation>
    <scope>NUCLEOTIDE SEQUENCE [LARGE SCALE GENOMIC DNA]</scope>
    <source>
        <strain evidence="3 6">00-1_S85</strain>
    </source>
</reference>
<evidence type="ECO:0000313" key="3">
    <source>
        <dbReference type="EMBL" id="MVD22346.1"/>
    </source>
</evidence>
<dbReference type="Pfam" id="PF08173">
    <property type="entry name" value="YbgT_YccB"/>
    <property type="match status" value="1"/>
</dbReference>
<keyword evidence="1" id="KW-0812">Transmembrane</keyword>
<evidence type="ECO:0000313" key="4">
    <source>
        <dbReference type="EMBL" id="TBM37484.1"/>
    </source>
</evidence>
<reference evidence="2" key="3">
    <citation type="submission" date="2021-05" db="EMBL/GenBank/DDBJ databases">
        <authorList>
            <person name="Stine C."/>
        </authorList>
    </citation>
    <scope>NUCLEOTIDE SEQUENCE</scope>
    <source>
        <strain evidence="2">TDS0091212</strain>
    </source>
</reference>
<dbReference type="InterPro" id="IPR011724">
    <property type="entry name" value="Cyd_oper_YbgT"/>
</dbReference>
<evidence type="ECO:0000256" key="1">
    <source>
        <dbReference type="SAM" id="Phobius"/>
    </source>
</evidence>
<name>A0A0H6JQJ8_VIBCL</name>
<feature type="transmembrane region" description="Helical" evidence="1">
    <location>
        <begin position="6"/>
        <end position="24"/>
    </location>
</feature>
<comment type="caution">
    <text evidence="4">The sequence shown here is derived from an EMBL/GenBank/DDBJ whole genome shotgun (WGS) entry which is preliminary data.</text>
</comment>
<reference evidence="4 5" key="2">
    <citation type="submission" date="2019-02" db="EMBL/GenBank/DDBJ databases">
        <title>Genomic plasticity associated with the antimicrobial resistance in Vibrio cholerae.</title>
        <authorList>
            <person name="Verma J."/>
            <person name="Bag S."/>
            <person name="Saha B."/>
            <person name="Kumar P."/>
            <person name="Ghosh T.S."/>
            <person name="Dayal M."/>
            <person name="Senapati T."/>
            <person name="Mehra S."/>
            <person name="Dey P."/>
            <person name="Desigamani A."/>
            <person name="Kumar D."/>
            <person name="Rana P."/>
            <person name="Kumar B."/>
            <person name="Maiti T.K."/>
            <person name="Sharma N.C."/>
            <person name="Bhadra R.K."/>
            <person name="Mutreja A."/>
            <person name="Nair G.B."/>
            <person name="Ramamurthy T."/>
            <person name="Das B."/>
        </authorList>
    </citation>
    <scope>NUCLEOTIDE SEQUENCE [LARGE SCALE GENOMIC DNA]</scope>
    <source>
        <strain evidence="4 5">IDH06781</strain>
    </source>
</reference>
<dbReference type="RefSeq" id="WP_071908327.1">
    <property type="nucleotide sequence ID" value="NZ_AP018677.1"/>
</dbReference>
<evidence type="ECO:0000313" key="6">
    <source>
        <dbReference type="Proteomes" id="UP000471242"/>
    </source>
</evidence>
<keyword evidence="1" id="KW-1133">Transmembrane helix</keyword>
<dbReference type="InterPro" id="IPR012994">
    <property type="entry name" value="YbgT_YccB"/>
</dbReference>
<dbReference type="Proteomes" id="UP000471242">
    <property type="component" value="Unassembled WGS sequence"/>
</dbReference>
<sequence length="33" mass="3918">MWYFIWISGLFLAATFSILNIINLEKNSTERQP</sequence>
<gene>
    <name evidence="4" type="primary">cydX</name>
    <name evidence="3" type="ORF">D6U24_03145</name>
    <name evidence="4" type="ORF">EYB64_18765</name>
    <name evidence="2" type="ORF">KIN13_02575</name>
</gene>
<keyword evidence="1" id="KW-0472">Membrane</keyword>
<reference evidence="2" key="4">
    <citation type="submission" date="2023-08" db="EMBL/GenBank/DDBJ databases">
        <title>Vibrio cholerae Outbreaks in Tanzania Exemplify Founder Flush: Simultaneous Increases in Population Size and Genetic Diversity.</title>
        <authorList>
            <person name="Debes A.K."/>
            <person name="Mohammed A."/>
            <person name="Maseke I."/>
            <person name="Almeida M."/>
            <person name="Li S."/>
            <person name="Matimba H."/>
            <person name="Joachim A."/>
            <person name="Mizinduko M."/>
            <person name="Nyanga S."/>
            <person name="Kelly M."/>
            <person name="Kachwamba Y."/>
            <person name="Schaffer A.M."/>
            <person name="Nyanga A.S."/>
            <person name="Mghamba J."/>
            <person name="Mosha F.S."/>
            <person name="Sack D.A."/>
            <person name="Stine O.C."/>
        </authorList>
    </citation>
    <scope>NUCLEOTIDE SEQUENCE</scope>
    <source>
        <strain evidence="2">TDS0091212</strain>
    </source>
</reference>
<dbReference type="AlphaFoldDB" id="A0A0H6JQJ8"/>
<accession>A0A0H6JQJ8</accession>
<dbReference type="EMBL" id="SISP01000046">
    <property type="protein sequence ID" value="TBM37484.1"/>
    <property type="molecule type" value="Genomic_DNA"/>
</dbReference>
<protein>
    <submittedName>
        <fullName evidence="4">Cytochrome bd-I oxidase subunit CydX</fullName>
    </submittedName>
</protein>
<evidence type="ECO:0000313" key="5">
    <source>
        <dbReference type="Proteomes" id="UP000294145"/>
    </source>
</evidence>
<dbReference type="EMBL" id="JAHBND010000050">
    <property type="protein sequence ID" value="MBS7672337.1"/>
    <property type="molecule type" value="Genomic_DNA"/>
</dbReference>
<dbReference type="Proteomes" id="UP001196338">
    <property type="component" value="Unassembled WGS sequence"/>
</dbReference>
<dbReference type="EMBL" id="QZRB01000003">
    <property type="protein sequence ID" value="MVD22346.1"/>
    <property type="molecule type" value="Genomic_DNA"/>
</dbReference>
<organism evidence="4 5">
    <name type="scientific">Vibrio cholerae</name>
    <dbReference type="NCBI Taxonomy" id="666"/>
    <lineage>
        <taxon>Bacteria</taxon>
        <taxon>Pseudomonadati</taxon>
        <taxon>Pseudomonadota</taxon>
        <taxon>Gammaproteobacteria</taxon>
        <taxon>Vibrionales</taxon>
        <taxon>Vibrionaceae</taxon>
        <taxon>Vibrio</taxon>
    </lineage>
</organism>
<proteinExistence type="predicted"/>
<evidence type="ECO:0000313" key="2">
    <source>
        <dbReference type="EMBL" id="MBS7672337.1"/>
    </source>
</evidence>
<dbReference type="NCBIfam" id="TIGR02106">
    <property type="entry name" value="cyd_oper_ybgT"/>
    <property type="match status" value="1"/>
</dbReference>